<dbReference type="HOGENOM" id="CLU_121962_0_0_5"/>
<evidence type="ECO:0000313" key="3">
    <source>
        <dbReference type="Proteomes" id="UP000004688"/>
    </source>
</evidence>
<gene>
    <name evidence="2" type="ORF">OA238_c41540</name>
</gene>
<dbReference type="RefSeq" id="WP_015497044.1">
    <property type="nucleotide sequence ID" value="NC_020908.1"/>
</dbReference>
<organism evidence="2 3">
    <name type="scientific">Octadecabacter arcticus 238</name>
    <dbReference type="NCBI Taxonomy" id="391616"/>
    <lineage>
        <taxon>Bacteria</taxon>
        <taxon>Pseudomonadati</taxon>
        <taxon>Pseudomonadota</taxon>
        <taxon>Alphaproteobacteria</taxon>
        <taxon>Rhodobacterales</taxon>
        <taxon>Roseobacteraceae</taxon>
        <taxon>Octadecabacter</taxon>
    </lineage>
</organism>
<sequence length="146" mass="16351">MFAHSITKTLSAGVLSLTLALTAVSPTTASAQISEEDAIAGFLALLFIGAAVHLSDNNNDRPAPVVEPTPQPRNWRVLPAECLRSIDTRRGNSVRMFTQRCLTNNYNFTNRLPQECHVRVRTENGQRRQGYRARCMRNAGFRTNRH</sequence>
<dbReference type="OrthoDB" id="7876829at2"/>
<dbReference type="KEGG" id="oar:OA238_c41540"/>
<proteinExistence type="predicted"/>
<keyword evidence="1" id="KW-0732">Signal</keyword>
<evidence type="ECO:0000313" key="2">
    <source>
        <dbReference type="EMBL" id="AGI74073.1"/>
    </source>
</evidence>
<keyword evidence="3" id="KW-1185">Reference proteome</keyword>
<dbReference type="STRING" id="391616.OA238_c41540"/>
<evidence type="ECO:0000256" key="1">
    <source>
        <dbReference type="SAM" id="SignalP"/>
    </source>
</evidence>
<dbReference type="AlphaFoldDB" id="M9RQR6"/>
<dbReference type="Proteomes" id="UP000004688">
    <property type="component" value="Chromosome"/>
</dbReference>
<feature type="signal peptide" evidence="1">
    <location>
        <begin position="1"/>
        <end position="31"/>
    </location>
</feature>
<protein>
    <submittedName>
        <fullName evidence="2">Uncharacterized protein</fullName>
    </submittedName>
</protein>
<accession>M9RQR6</accession>
<feature type="chain" id="PRO_5004102431" evidence="1">
    <location>
        <begin position="32"/>
        <end position="146"/>
    </location>
</feature>
<reference evidence="2 3" key="1">
    <citation type="journal article" date="2013" name="PLoS ONE">
        <title>Poles Apart: Arctic and Antarctic Octadecabacter strains Share High Genome Plasticity and a New Type of Xanthorhodopsin.</title>
        <authorList>
            <person name="Vollmers J."/>
            <person name="Voget S."/>
            <person name="Dietrich S."/>
            <person name="Gollnow K."/>
            <person name="Smits M."/>
            <person name="Meyer K."/>
            <person name="Brinkhoff T."/>
            <person name="Simon M."/>
            <person name="Daniel R."/>
        </authorList>
    </citation>
    <scope>NUCLEOTIDE SEQUENCE [LARGE SCALE GENOMIC DNA]</scope>
    <source>
        <strain evidence="2 3">238</strain>
    </source>
</reference>
<name>M9RQR6_9RHOB</name>
<dbReference type="EMBL" id="CP003742">
    <property type="protein sequence ID" value="AGI74073.1"/>
    <property type="molecule type" value="Genomic_DNA"/>
</dbReference>